<dbReference type="CDD" id="cd02440">
    <property type="entry name" value="AdoMet_MTases"/>
    <property type="match status" value="1"/>
</dbReference>
<accession>A0A5M3X641</accession>
<dbReference type="SUPFAM" id="SSF53335">
    <property type="entry name" value="S-adenosyl-L-methionine-dependent methyltransferases"/>
    <property type="match status" value="1"/>
</dbReference>
<reference evidence="3 4" key="1">
    <citation type="submission" date="2019-10" db="EMBL/GenBank/DDBJ databases">
        <title>Whole genome shotgun sequence of Acrocarpospora macrocephala NBRC 16266.</title>
        <authorList>
            <person name="Ichikawa N."/>
            <person name="Kimura A."/>
            <person name="Kitahashi Y."/>
            <person name="Komaki H."/>
            <person name="Oguchi A."/>
        </authorList>
    </citation>
    <scope>NUCLEOTIDE SEQUENCE [LARGE SCALE GENOMIC DNA]</scope>
    <source>
        <strain evidence="3 4">NBRC 16266</strain>
    </source>
</reference>
<dbReference type="Proteomes" id="UP000331127">
    <property type="component" value="Unassembled WGS sequence"/>
</dbReference>
<organism evidence="3 4">
    <name type="scientific">Acrocarpospora macrocephala</name>
    <dbReference type="NCBI Taxonomy" id="150177"/>
    <lineage>
        <taxon>Bacteria</taxon>
        <taxon>Bacillati</taxon>
        <taxon>Actinomycetota</taxon>
        <taxon>Actinomycetes</taxon>
        <taxon>Streptosporangiales</taxon>
        <taxon>Streptosporangiaceae</taxon>
        <taxon>Acrocarpospora</taxon>
    </lineage>
</organism>
<evidence type="ECO:0000313" key="3">
    <source>
        <dbReference type="EMBL" id="GES16092.1"/>
    </source>
</evidence>
<dbReference type="AlphaFoldDB" id="A0A5M3X641"/>
<name>A0A5M3X641_9ACTN</name>
<protein>
    <recommendedName>
        <fullName evidence="2">Methyltransferase domain-containing protein</fullName>
    </recommendedName>
</protein>
<feature type="region of interest" description="Disordered" evidence="1">
    <location>
        <begin position="47"/>
        <end position="66"/>
    </location>
</feature>
<dbReference type="RefSeq" id="WP_246269176.1">
    <property type="nucleotide sequence ID" value="NZ_BAAAHL010000030.1"/>
</dbReference>
<dbReference type="InterPro" id="IPR029063">
    <property type="entry name" value="SAM-dependent_MTases_sf"/>
</dbReference>
<comment type="caution">
    <text evidence="3">The sequence shown here is derived from an EMBL/GenBank/DDBJ whole genome shotgun (WGS) entry which is preliminary data.</text>
</comment>
<dbReference type="EMBL" id="BLAE01000091">
    <property type="protein sequence ID" value="GES16092.1"/>
    <property type="molecule type" value="Genomic_DNA"/>
</dbReference>
<dbReference type="InterPro" id="IPR041698">
    <property type="entry name" value="Methyltransf_25"/>
</dbReference>
<keyword evidence="4" id="KW-1185">Reference proteome</keyword>
<evidence type="ECO:0000313" key="4">
    <source>
        <dbReference type="Proteomes" id="UP000331127"/>
    </source>
</evidence>
<feature type="domain" description="Methyltransferase" evidence="2">
    <location>
        <begin position="68"/>
        <end position="147"/>
    </location>
</feature>
<dbReference type="Gene3D" id="3.40.50.150">
    <property type="entry name" value="Vaccinia Virus protein VP39"/>
    <property type="match status" value="1"/>
</dbReference>
<gene>
    <name evidence="3" type="ORF">Amac_096900</name>
</gene>
<proteinExistence type="predicted"/>
<evidence type="ECO:0000259" key="2">
    <source>
        <dbReference type="Pfam" id="PF13649"/>
    </source>
</evidence>
<sequence length="256" mass="28796">METDELAKRWKAELESWGIPPRILAQAPVDPWTHRVERFAKRTDRLVAEPQGPTYERSREALPPGGSVLDVGAGTGAASLRLRPARLVAVDENPGMLAELARRSPEATTILGRWPDVADETEVTDVVICSHVVFNVPDIVPFLTELTVHARNRVVLELPELHPTSWLNPLWAHFHGLVRPTRPTSEDLAGIARSLGYDIRQETHLAPDAHYETREEMADAACRRLCLHPGRAPEVIEVAEWPVPRQTYVTMWWDVD</sequence>
<dbReference type="Pfam" id="PF13649">
    <property type="entry name" value="Methyltransf_25"/>
    <property type="match status" value="1"/>
</dbReference>
<evidence type="ECO:0000256" key="1">
    <source>
        <dbReference type="SAM" id="MobiDB-lite"/>
    </source>
</evidence>